<keyword evidence="2" id="KW-1185">Reference proteome</keyword>
<evidence type="ECO:0000313" key="2">
    <source>
        <dbReference type="Proteomes" id="UP000031668"/>
    </source>
</evidence>
<sequence length="142" mass="16707">MLNISFFISVDAVIFYVHKYFSIELPLLVVIDTVYIYECSIQFSPLCVVFLSKRLQSFKRSLHLLVECTESSPRTFKELYKEKVFYILCTDERPLFECQNESEFILNNYSALALFIKLKENDCSVARKSSYFYILTFPLNPS</sequence>
<dbReference type="EMBL" id="JWZT01002083">
    <property type="protein sequence ID" value="KII70346.1"/>
    <property type="molecule type" value="Genomic_DNA"/>
</dbReference>
<dbReference type="AlphaFoldDB" id="A0A0C2MSS0"/>
<comment type="caution">
    <text evidence="1">The sequence shown here is derived from an EMBL/GenBank/DDBJ whole genome shotgun (WGS) entry which is preliminary data.</text>
</comment>
<name>A0A0C2MSS0_THEKT</name>
<organism evidence="1 2">
    <name type="scientific">Thelohanellus kitauei</name>
    <name type="common">Myxosporean</name>
    <dbReference type="NCBI Taxonomy" id="669202"/>
    <lineage>
        <taxon>Eukaryota</taxon>
        <taxon>Metazoa</taxon>
        <taxon>Cnidaria</taxon>
        <taxon>Myxozoa</taxon>
        <taxon>Myxosporea</taxon>
        <taxon>Bivalvulida</taxon>
        <taxon>Platysporina</taxon>
        <taxon>Myxobolidae</taxon>
        <taxon>Thelohanellus</taxon>
    </lineage>
</organism>
<accession>A0A0C2MSS0</accession>
<dbReference type="Proteomes" id="UP000031668">
    <property type="component" value="Unassembled WGS sequence"/>
</dbReference>
<reference evidence="1 2" key="1">
    <citation type="journal article" date="2014" name="Genome Biol. Evol.">
        <title>The genome of the myxosporean Thelohanellus kitauei shows adaptations to nutrient acquisition within its fish host.</title>
        <authorList>
            <person name="Yang Y."/>
            <person name="Xiong J."/>
            <person name="Zhou Z."/>
            <person name="Huo F."/>
            <person name="Miao W."/>
            <person name="Ran C."/>
            <person name="Liu Y."/>
            <person name="Zhang J."/>
            <person name="Feng J."/>
            <person name="Wang M."/>
            <person name="Wang M."/>
            <person name="Wang L."/>
            <person name="Yao B."/>
        </authorList>
    </citation>
    <scope>NUCLEOTIDE SEQUENCE [LARGE SCALE GENOMIC DNA]</scope>
    <source>
        <strain evidence="1">Wuqing</strain>
    </source>
</reference>
<gene>
    <name evidence="1" type="ORF">RF11_00128</name>
</gene>
<proteinExistence type="predicted"/>
<protein>
    <submittedName>
        <fullName evidence="1">Uncharacterized protein</fullName>
    </submittedName>
</protein>
<evidence type="ECO:0000313" key="1">
    <source>
        <dbReference type="EMBL" id="KII70346.1"/>
    </source>
</evidence>